<dbReference type="AlphaFoldDB" id="A0AAJ1AFM1"/>
<dbReference type="EC" id="2.4.-.-" evidence="3"/>
<gene>
    <name evidence="3" type="ORF">K8G79_00555</name>
</gene>
<dbReference type="GO" id="GO:0016757">
    <property type="term" value="F:glycosyltransferase activity"/>
    <property type="evidence" value="ECO:0007669"/>
    <property type="project" value="UniProtKB-KW"/>
</dbReference>
<evidence type="ECO:0000259" key="2">
    <source>
        <dbReference type="Pfam" id="PF13439"/>
    </source>
</evidence>
<dbReference type="Gene3D" id="3.40.50.2000">
    <property type="entry name" value="Glycogen Phosphorylase B"/>
    <property type="match status" value="2"/>
</dbReference>
<dbReference type="Pfam" id="PF13439">
    <property type="entry name" value="Glyco_transf_4"/>
    <property type="match status" value="1"/>
</dbReference>
<evidence type="ECO:0000313" key="3">
    <source>
        <dbReference type="EMBL" id="MBZ0158634.1"/>
    </source>
</evidence>
<dbReference type="PANTHER" id="PTHR45947:SF3">
    <property type="entry name" value="SULFOQUINOVOSYL TRANSFERASE SQD2"/>
    <property type="match status" value="1"/>
</dbReference>
<proteinExistence type="predicted"/>
<dbReference type="Gene3D" id="1.20.5.340">
    <property type="match status" value="1"/>
</dbReference>
<dbReference type="SUPFAM" id="SSF53756">
    <property type="entry name" value="UDP-Glycosyltransferase/glycogen phosphorylase"/>
    <property type="match status" value="1"/>
</dbReference>
<dbReference type="InterPro" id="IPR050194">
    <property type="entry name" value="Glycosyltransferase_grp1"/>
</dbReference>
<evidence type="ECO:0000313" key="4">
    <source>
        <dbReference type="Proteomes" id="UP001197609"/>
    </source>
</evidence>
<dbReference type="Proteomes" id="UP001197609">
    <property type="component" value="Unassembled WGS sequence"/>
</dbReference>
<name>A0AAJ1AFM1_9BACT</name>
<dbReference type="PANTHER" id="PTHR45947">
    <property type="entry name" value="SULFOQUINOVOSYL TRANSFERASE SQD2"/>
    <property type="match status" value="1"/>
</dbReference>
<dbReference type="EMBL" id="JAIOIU010000011">
    <property type="protein sequence ID" value="MBZ0158634.1"/>
    <property type="molecule type" value="Genomic_DNA"/>
</dbReference>
<keyword evidence="3" id="KW-0808">Transferase</keyword>
<reference evidence="3 4" key="1">
    <citation type="journal article" date="2021" name="bioRxiv">
        <title>Unraveling nitrogen, sulfur and carbon metabolic pathways and microbial community transcriptional responses to substrate deprivation and toxicity stresses in a bioreactor mimicking anoxic brackish coastal sediment conditions.</title>
        <authorList>
            <person name="Martins P.D."/>
            <person name="Echeveste M.J."/>
            <person name="Arshad A."/>
            <person name="Kurth J."/>
            <person name="Ouboter H."/>
            <person name="Jetten M.S.M."/>
            <person name="Welte C.U."/>
        </authorList>
    </citation>
    <scope>NUCLEOTIDE SEQUENCE [LARGE SCALE GENOMIC DNA]</scope>
    <source>
        <strain evidence="3">MAG_38</strain>
    </source>
</reference>
<dbReference type="Pfam" id="PF13692">
    <property type="entry name" value="Glyco_trans_1_4"/>
    <property type="match status" value="1"/>
</dbReference>
<dbReference type="InterPro" id="IPR028098">
    <property type="entry name" value="Glyco_trans_4-like_N"/>
</dbReference>
<keyword evidence="3" id="KW-0328">Glycosyltransferase</keyword>
<accession>A0AAJ1AFM1</accession>
<feature type="domain" description="Glycosyltransferase subfamily 4-like N-terminal" evidence="2">
    <location>
        <begin position="17"/>
        <end position="218"/>
    </location>
</feature>
<protein>
    <submittedName>
        <fullName evidence="3">Glycosyltransferase</fullName>
        <ecNumber evidence="3">2.4.-.-</ecNumber>
    </submittedName>
</protein>
<sequence>MRILQVVHGFPPESIAGTERYCEAVVQCLLKRGHECVVLAGSGRDDTEATLAVSEQDGLLIARYRRAARRPYRWTDEYDADAERLVRRLLALVNPDVVHLHHWLHLTSNLAAICADLEIPVVITLHDVWTSCPRIYRIRPDDVFCEEPPATAPCLTCVERTSWQGDGETVRALTLRREIVEAELALAKVVMVPSEAHRRLILTLLDLPDDRVTVLPHGTFAALTGRKDHEENGAFPQRPLQIGHWGYLMHLKGTHLILEAVHRLRDPSSVHVHLIGSIVEPEYQQRLQELACGISVQFHGAYHPADLQAFDLDLAVFASIASESYSFALDEALCLGLPVIVSDRGALPERIGGAGLTFRVGDPDDLAQRLQDILDTPQMLNTMRRQIQPEKFFSMERHIAMLEKTYEDAVQSAQPRREPGTPYLKLIAHIQQQVQEREAALAVLQSRLAESERMCDEKEARLQQAAQALTEKETRLQQAEQALESLRVELESLRAELENLRRTPLFKLQAVLTKRSPR</sequence>
<keyword evidence="1" id="KW-0175">Coiled coil</keyword>
<comment type="caution">
    <text evidence="3">The sequence shown here is derived from an EMBL/GenBank/DDBJ whole genome shotgun (WGS) entry which is preliminary data.</text>
</comment>
<evidence type="ECO:0000256" key="1">
    <source>
        <dbReference type="SAM" id="Coils"/>
    </source>
</evidence>
<organism evidence="3 4">
    <name type="scientific">Candidatus Methylomirabilis tolerans</name>
    <dbReference type="NCBI Taxonomy" id="3123416"/>
    <lineage>
        <taxon>Bacteria</taxon>
        <taxon>Candidatus Methylomirabilota</taxon>
        <taxon>Candidatus Methylomirabilia</taxon>
        <taxon>Candidatus Methylomirabilales</taxon>
        <taxon>Candidatus Methylomirabilaceae</taxon>
        <taxon>Candidatus Methylomirabilis</taxon>
    </lineage>
</organism>
<feature type="coiled-coil region" evidence="1">
    <location>
        <begin position="427"/>
        <end position="503"/>
    </location>
</feature>